<dbReference type="SUPFAM" id="SSF53448">
    <property type="entry name" value="Nucleotide-diphospho-sugar transferases"/>
    <property type="match status" value="1"/>
</dbReference>
<dbReference type="AlphaFoldDB" id="A0A437KUP1"/>
<dbReference type="Gene3D" id="3.90.550.10">
    <property type="entry name" value="Spore Coat Polysaccharide Biosynthesis Protein SpsA, Chain A"/>
    <property type="match status" value="1"/>
</dbReference>
<sequence>MSKILAPIVLFTYNRPLHTQQILNSLAENLEAKDSILYIFCDGTKENVDADGLFKINKVRDICKNENRFKKVIITYQNKNKGLANSIIDGVTQVVNSYGKVIVLEDDLILSKFFLSYMNDALDRYETNLSVGQIGSCNFFACGKKYPNYFFVPLPDCLGWATWKDRWRFFNSNVDELKEKLENNESKKNIFNAYGSYNFTEMLEQQKEGKVDSWAIRWQAVCVLNGWLTLYPNPSMTNHIESEEATHANLNIIPPISIKKPNFNTIDVNEIDLVIKAFKLGYSGKGNYFGKEKRKYKKERIKKIVKLFIPPIVFVLWRKIFK</sequence>
<dbReference type="InterPro" id="IPR029044">
    <property type="entry name" value="Nucleotide-diphossugar_trans"/>
</dbReference>
<keyword evidence="2" id="KW-1185">Reference proteome</keyword>
<evidence type="ECO:0000313" key="1">
    <source>
        <dbReference type="EMBL" id="RVT75875.1"/>
    </source>
</evidence>
<dbReference type="RefSeq" id="WP_128195291.1">
    <property type="nucleotide sequence ID" value="NZ_SACJ01000005.1"/>
</dbReference>
<keyword evidence="1" id="KW-0808">Transferase</keyword>
<dbReference type="EMBL" id="SACJ01000005">
    <property type="protein sequence ID" value="RVT75875.1"/>
    <property type="molecule type" value="Genomic_DNA"/>
</dbReference>
<reference evidence="1 2" key="1">
    <citation type="submission" date="2019-01" db="EMBL/GenBank/DDBJ databases">
        <authorList>
            <person name="Chen W.-M."/>
        </authorList>
    </citation>
    <scope>NUCLEOTIDE SEQUENCE [LARGE SCALE GENOMIC DNA]</scope>
    <source>
        <strain evidence="1 2">BBQ-12</strain>
    </source>
</reference>
<gene>
    <name evidence="1" type="ORF">EOD40_10495</name>
</gene>
<accession>A0A437KUP1</accession>
<protein>
    <submittedName>
        <fullName evidence="1">Glycosyltransferase</fullName>
    </submittedName>
</protein>
<organism evidence="1 2">
    <name type="scientific">Flavobacterium sufflavum</name>
    <dbReference type="NCBI Taxonomy" id="1921138"/>
    <lineage>
        <taxon>Bacteria</taxon>
        <taxon>Pseudomonadati</taxon>
        <taxon>Bacteroidota</taxon>
        <taxon>Flavobacteriia</taxon>
        <taxon>Flavobacteriales</taxon>
        <taxon>Flavobacteriaceae</taxon>
        <taxon>Flavobacterium</taxon>
    </lineage>
</organism>
<name>A0A437KUP1_9FLAO</name>
<dbReference type="GO" id="GO:0016740">
    <property type="term" value="F:transferase activity"/>
    <property type="evidence" value="ECO:0007669"/>
    <property type="project" value="UniProtKB-KW"/>
</dbReference>
<comment type="caution">
    <text evidence="1">The sequence shown here is derived from an EMBL/GenBank/DDBJ whole genome shotgun (WGS) entry which is preliminary data.</text>
</comment>
<dbReference type="Proteomes" id="UP000285211">
    <property type="component" value="Unassembled WGS sequence"/>
</dbReference>
<dbReference type="OrthoDB" id="9785375at2"/>
<evidence type="ECO:0000313" key="2">
    <source>
        <dbReference type="Proteomes" id="UP000285211"/>
    </source>
</evidence>
<proteinExistence type="predicted"/>